<reference evidence="2 3" key="1">
    <citation type="journal article" date="2018" name="Sci. Rep.">
        <title>Genomic signatures of local adaptation to the degree of environmental predictability in rotifers.</title>
        <authorList>
            <person name="Franch-Gras L."/>
            <person name="Hahn C."/>
            <person name="Garcia-Roger E.M."/>
            <person name="Carmona M.J."/>
            <person name="Serra M."/>
            <person name="Gomez A."/>
        </authorList>
    </citation>
    <scope>NUCLEOTIDE SEQUENCE [LARGE SCALE GENOMIC DNA]</scope>
    <source>
        <strain evidence="2">HYR1</strain>
    </source>
</reference>
<feature type="compositionally biased region" description="Basic and acidic residues" evidence="1">
    <location>
        <begin position="237"/>
        <end position="249"/>
    </location>
</feature>
<evidence type="ECO:0000313" key="3">
    <source>
        <dbReference type="Proteomes" id="UP000276133"/>
    </source>
</evidence>
<evidence type="ECO:0000256" key="1">
    <source>
        <dbReference type="SAM" id="MobiDB-lite"/>
    </source>
</evidence>
<evidence type="ECO:0000313" key="2">
    <source>
        <dbReference type="EMBL" id="RMZ93105.1"/>
    </source>
</evidence>
<comment type="caution">
    <text evidence="2">The sequence shown here is derived from an EMBL/GenBank/DDBJ whole genome shotgun (WGS) entry which is preliminary data.</text>
</comment>
<dbReference type="AlphaFoldDB" id="A0A3M7P1W7"/>
<accession>A0A3M7P1W7</accession>
<feature type="region of interest" description="Disordered" evidence="1">
    <location>
        <begin position="225"/>
        <end position="260"/>
    </location>
</feature>
<dbReference type="EMBL" id="REGN01014069">
    <property type="protein sequence ID" value="RMZ93105.1"/>
    <property type="molecule type" value="Genomic_DNA"/>
</dbReference>
<name>A0A3M7P1W7_BRAPC</name>
<sequence length="260" mass="30089">MEKIDYFDLNKCIILFYNYKLHKVASNADGSICFRCQTCKSISVTVDKTDLICRKLKASSRHLGQCKKYSTIQTICRKKYEEIKHDTRTEPSFSFSKGYGEGLQQLQGQYDPQLVAQYYPKEPTARVTCSKNKSKISPAEPKTSLLDIINDPKQFYQILTVHAVIDKITYVRAYIFLENKNTSTFIIALEQLRNIRFPKNLKKERLKSQENGTIQTQAFYEQENNSMVSNQCRKRKGTEEEKEAKKSKTETGTVSIEIKQ</sequence>
<gene>
    <name evidence="2" type="ORF">BpHYR1_049441</name>
</gene>
<proteinExistence type="predicted"/>
<keyword evidence="3" id="KW-1185">Reference proteome</keyword>
<dbReference type="OrthoDB" id="10067360at2759"/>
<protein>
    <submittedName>
        <fullName evidence="2">Uncharacterized protein</fullName>
    </submittedName>
</protein>
<dbReference type="Proteomes" id="UP000276133">
    <property type="component" value="Unassembled WGS sequence"/>
</dbReference>
<organism evidence="2 3">
    <name type="scientific">Brachionus plicatilis</name>
    <name type="common">Marine rotifer</name>
    <name type="synonym">Brachionus muelleri</name>
    <dbReference type="NCBI Taxonomy" id="10195"/>
    <lineage>
        <taxon>Eukaryota</taxon>
        <taxon>Metazoa</taxon>
        <taxon>Spiralia</taxon>
        <taxon>Gnathifera</taxon>
        <taxon>Rotifera</taxon>
        <taxon>Eurotatoria</taxon>
        <taxon>Monogononta</taxon>
        <taxon>Pseudotrocha</taxon>
        <taxon>Ploima</taxon>
        <taxon>Brachionidae</taxon>
        <taxon>Brachionus</taxon>
    </lineage>
</organism>